<dbReference type="Gene3D" id="3.20.20.140">
    <property type="entry name" value="Metal-dependent hydrolases"/>
    <property type="match status" value="1"/>
</dbReference>
<keyword evidence="1" id="KW-0456">Lyase</keyword>
<dbReference type="GO" id="GO:0019748">
    <property type="term" value="P:secondary metabolic process"/>
    <property type="evidence" value="ECO:0007669"/>
    <property type="project" value="TreeGrafter"/>
</dbReference>
<sequence>MNLHPTSRRRFLRQTLVATASVAAATLDPFALTFGRTTSAALGGPYVDVHTHLGRTWNGDPPLTAKGLLEWMDAHNVAKAVVLPLVSPESSSYLNLTEEALAAAKAHPDRLVPFCCIDPRTSYRGGRTGLRDLLKEYVDQGAKGFGEHKVGLPIDDPKMMAAYEVCDDLKLPVLFHSDDIRGTDESGLPGLGRVLKAFPNVNFIGHGPGFWASISGNLPKADLGGYPKGKVFPGGALDRLFEAHSNLWGDLSAGSGSNALARDKEFGQKFLIRRANRLLFGTDYLKPGQAVPQFELMASFDLPADVRAKIERGNATTLLKLAE</sequence>
<evidence type="ECO:0000259" key="2">
    <source>
        <dbReference type="Pfam" id="PF04909"/>
    </source>
</evidence>
<name>A0AAU7C8I0_9BACT</name>
<organism evidence="3">
    <name type="scientific">Singulisphaera sp. Ch08</name>
    <dbReference type="NCBI Taxonomy" id="3120278"/>
    <lineage>
        <taxon>Bacteria</taxon>
        <taxon>Pseudomonadati</taxon>
        <taxon>Planctomycetota</taxon>
        <taxon>Planctomycetia</taxon>
        <taxon>Isosphaerales</taxon>
        <taxon>Isosphaeraceae</taxon>
        <taxon>Singulisphaera</taxon>
    </lineage>
</organism>
<dbReference type="PROSITE" id="PS51318">
    <property type="entry name" value="TAT"/>
    <property type="match status" value="1"/>
</dbReference>
<dbReference type="SUPFAM" id="SSF51556">
    <property type="entry name" value="Metallo-dependent hydrolases"/>
    <property type="match status" value="1"/>
</dbReference>
<accession>A0AAU7C8I0</accession>
<dbReference type="RefSeq" id="WP_406694158.1">
    <property type="nucleotide sequence ID" value="NZ_CP155447.1"/>
</dbReference>
<dbReference type="InterPro" id="IPR006680">
    <property type="entry name" value="Amidohydro-rel"/>
</dbReference>
<dbReference type="PANTHER" id="PTHR21240:SF28">
    <property type="entry name" value="ISO-OROTATE DECARBOXYLASE (EUROFUNG)"/>
    <property type="match status" value="1"/>
</dbReference>
<dbReference type="Pfam" id="PF04909">
    <property type="entry name" value="Amidohydro_2"/>
    <property type="match status" value="1"/>
</dbReference>
<dbReference type="GO" id="GO:0016831">
    <property type="term" value="F:carboxy-lyase activity"/>
    <property type="evidence" value="ECO:0007669"/>
    <property type="project" value="InterPro"/>
</dbReference>
<dbReference type="PANTHER" id="PTHR21240">
    <property type="entry name" value="2-AMINO-3-CARBOXYLMUCONATE-6-SEMIALDEHYDE DECARBOXYLASE"/>
    <property type="match status" value="1"/>
</dbReference>
<reference evidence="3" key="1">
    <citation type="submission" date="2024-05" db="EMBL/GenBank/DDBJ databases">
        <title>Planctomycetes of the genus Singulisphaera possess chitinolytic capabilities.</title>
        <authorList>
            <person name="Ivanova A."/>
        </authorList>
    </citation>
    <scope>NUCLEOTIDE SEQUENCE</scope>
    <source>
        <strain evidence="3">Ch08T</strain>
    </source>
</reference>
<dbReference type="InterPro" id="IPR006311">
    <property type="entry name" value="TAT_signal"/>
</dbReference>
<dbReference type="GO" id="GO:0016787">
    <property type="term" value="F:hydrolase activity"/>
    <property type="evidence" value="ECO:0007669"/>
    <property type="project" value="InterPro"/>
</dbReference>
<proteinExistence type="predicted"/>
<gene>
    <name evidence="3" type="ORF">V5E97_24225</name>
</gene>
<dbReference type="InterPro" id="IPR032465">
    <property type="entry name" value="ACMSD"/>
</dbReference>
<dbReference type="AlphaFoldDB" id="A0AAU7C8I0"/>
<evidence type="ECO:0000313" key="3">
    <source>
        <dbReference type="EMBL" id="XBH01453.1"/>
    </source>
</evidence>
<feature type="domain" description="Amidohydrolase-related" evidence="2">
    <location>
        <begin position="94"/>
        <end position="321"/>
    </location>
</feature>
<dbReference type="EMBL" id="CP155447">
    <property type="protein sequence ID" value="XBH01453.1"/>
    <property type="molecule type" value="Genomic_DNA"/>
</dbReference>
<dbReference type="GO" id="GO:0005737">
    <property type="term" value="C:cytoplasm"/>
    <property type="evidence" value="ECO:0007669"/>
    <property type="project" value="TreeGrafter"/>
</dbReference>
<evidence type="ECO:0000256" key="1">
    <source>
        <dbReference type="ARBA" id="ARBA00023239"/>
    </source>
</evidence>
<dbReference type="InterPro" id="IPR032466">
    <property type="entry name" value="Metal_Hydrolase"/>
</dbReference>
<protein>
    <submittedName>
        <fullName evidence="3">Amidohydrolase family protein</fullName>
    </submittedName>
</protein>